<proteinExistence type="predicted"/>
<organism evidence="1">
    <name type="scientific">Pararge aegeria</name>
    <name type="common">speckled wood butterfly</name>
    <dbReference type="NCBI Taxonomy" id="116150"/>
    <lineage>
        <taxon>Eukaryota</taxon>
        <taxon>Metazoa</taxon>
        <taxon>Ecdysozoa</taxon>
        <taxon>Arthropoda</taxon>
        <taxon>Hexapoda</taxon>
        <taxon>Insecta</taxon>
        <taxon>Pterygota</taxon>
        <taxon>Neoptera</taxon>
        <taxon>Endopterygota</taxon>
        <taxon>Lepidoptera</taxon>
        <taxon>Glossata</taxon>
        <taxon>Ditrysia</taxon>
        <taxon>Papilionoidea</taxon>
        <taxon>Nymphalidae</taxon>
        <taxon>Satyrinae</taxon>
        <taxon>Satyrini</taxon>
        <taxon>Parargina</taxon>
        <taxon>Pararge</taxon>
    </lineage>
</organism>
<protein>
    <submittedName>
        <fullName evidence="1">Uncharacterized protein</fullName>
    </submittedName>
</protein>
<sequence>METRLAMGPQMLCRLGFKSGLSNKIIYESYIKPLFNRFLARVQRIIKLARVRCENDYERSINLVNAFFIPILVTTYRSLILNINR</sequence>
<accession>S4PXE1</accession>
<name>S4PXE1_9NEOP</name>
<dbReference type="AlphaFoldDB" id="S4PXE1"/>
<dbReference type="EMBL" id="GAIX01005198">
    <property type="protein sequence ID" value="JAA87362.1"/>
    <property type="molecule type" value="Transcribed_RNA"/>
</dbReference>
<reference evidence="1" key="1">
    <citation type="journal article" date="2013" name="BMC Genomics">
        <title>Unscrambling butterfly oogenesis.</title>
        <authorList>
            <person name="Carter J.M."/>
            <person name="Baker S.C."/>
            <person name="Pink R."/>
            <person name="Carter D.R."/>
            <person name="Collins A."/>
            <person name="Tomlin J."/>
            <person name="Gibbs M."/>
            <person name="Breuker C.J."/>
        </authorList>
    </citation>
    <scope>NUCLEOTIDE SEQUENCE</scope>
    <source>
        <tissue evidence="1">Ovary</tissue>
    </source>
</reference>
<evidence type="ECO:0000313" key="1">
    <source>
        <dbReference type="EMBL" id="JAA87362.1"/>
    </source>
</evidence>
<reference evidence="1" key="2">
    <citation type="submission" date="2013-05" db="EMBL/GenBank/DDBJ databases">
        <authorList>
            <person name="Carter J.-M."/>
            <person name="Baker S.C."/>
            <person name="Pink R."/>
            <person name="Carter D.R.F."/>
            <person name="Collins A."/>
            <person name="Tomlin J."/>
            <person name="Gibbs M."/>
            <person name="Breuker C.J."/>
        </authorList>
    </citation>
    <scope>NUCLEOTIDE SEQUENCE</scope>
    <source>
        <tissue evidence="1">Ovary</tissue>
    </source>
</reference>